<dbReference type="AlphaFoldDB" id="A0A2L0MLB5"/>
<dbReference type="Proteomes" id="UP000284508">
    <property type="component" value="Unassembled WGS sequence"/>
</dbReference>
<protein>
    <submittedName>
        <fullName evidence="1">Uncharacterized protein</fullName>
    </submittedName>
</protein>
<comment type="caution">
    <text evidence="1">The sequence shown here is derived from an EMBL/GenBank/DDBJ whole genome shotgun (WGS) entry which is preliminary data.</text>
</comment>
<organism evidence="1 2">
    <name type="scientific">Escherichia coli</name>
    <dbReference type="NCBI Taxonomy" id="562"/>
    <lineage>
        <taxon>Bacteria</taxon>
        <taxon>Pseudomonadati</taxon>
        <taxon>Pseudomonadota</taxon>
        <taxon>Gammaproteobacteria</taxon>
        <taxon>Enterobacterales</taxon>
        <taxon>Enterobacteriaceae</taxon>
        <taxon>Escherichia</taxon>
    </lineage>
</organism>
<reference evidence="1 2" key="1">
    <citation type="journal article" date="2018" name="BMC Microbiol.">
        <title>Genome sequencing of strains of the most prevalent clonal group of O1:K1:H7 Escherichia coli that causes neonatal meningitis in France.</title>
        <authorList>
            <person name="Geslain G."/>
            <person name="Birgy A."/>
            <person name="Adiba S."/>
            <person name="Magnan M."/>
            <person name="Courroux C."/>
            <person name="Levy C."/>
            <person name="Cohen R."/>
            <person name="Bidet P."/>
            <person name="Bonacorsi S."/>
        </authorList>
    </citation>
    <scope>NUCLEOTIDE SEQUENCE [LARGE SCALE GENOMIC DNA]</scope>
    <source>
        <strain evidence="1 2">S308</strain>
    </source>
</reference>
<evidence type="ECO:0000313" key="2">
    <source>
        <dbReference type="Proteomes" id="UP000284508"/>
    </source>
</evidence>
<sequence>MLLLFNILLFLLVEFLLSCVQLLSLICTRILFLPPDGTLKINKDNLCGLLIIFQNYQSQLYIQQKTGRKLSISRWHHC</sequence>
<accession>A0A2L0MLB5</accession>
<proteinExistence type="predicted"/>
<name>A0A2L0MLB5_ECOLX</name>
<dbReference type="EMBL" id="QXHA01001293">
    <property type="protein sequence ID" value="RIB40535.1"/>
    <property type="molecule type" value="Genomic_DNA"/>
</dbReference>
<evidence type="ECO:0000313" key="1">
    <source>
        <dbReference type="EMBL" id="RIB40535.1"/>
    </source>
</evidence>
<gene>
    <name evidence="1" type="ORF">D3C88_18105</name>
</gene>